<keyword evidence="4" id="KW-1185">Reference proteome</keyword>
<evidence type="ECO:0000259" key="2">
    <source>
        <dbReference type="SMART" id="SM00892"/>
    </source>
</evidence>
<gene>
    <name evidence="3" type="ORF">PLOB_00044524</name>
</gene>
<evidence type="ECO:0000313" key="4">
    <source>
        <dbReference type="Proteomes" id="UP001159405"/>
    </source>
</evidence>
<dbReference type="InterPro" id="IPR044925">
    <property type="entry name" value="His-Me_finger_sf"/>
</dbReference>
<reference evidence="3 4" key="1">
    <citation type="submission" date="2022-05" db="EMBL/GenBank/DDBJ databases">
        <authorList>
            <consortium name="Genoscope - CEA"/>
            <person name="William W."/>
        </authorList>
    </citation>
    <scope>NUCLEOTIDE SEQUENCE [LARGE SCALE GENOMIC DNA]</scope>
</reference>
<name>A0ABN8PJZ1_9CNID</name>
<comment type="caution">
    <text evidence="3">The sequence shown here is derived from an EMBL/GenBank/DDBJ whole genome shotgun (WGS) entry which is preliminary data.</text>
</comment>
<dbReference type="SMART" id="SM00892">
    <property type="entry name" value="Endonuclease_NS"/>
    <property type="match status" value="1"/>
</dbReference>
<dbReference type="Pfam" id="PF01223">
    <property type="entry name" value="Endonuclease_NS"/>
    <property type="match status" value="1"/>
</dbReference>
<proteinExistence type="inferred from homology"/>
<dbReference type="InterPro" id="IPR040255">
    <property type="entry name" value="Non-specific_endonuclease"/>
</dbReference>
<dbReference type="Proteomes" id="UP001159405">
    <property type="component" value="Unassembled WGS sequence"/>
</dbReference>
<accession>A0ABN8PJZ1</accession>
<comment type="similarity">
    <text evidence="1">Belongs to the DNA/RNA non-specific endonuclease family.</text>
</comment>
<protein>
    <recommendedName>
        <fullName evidence="2">DNA/RNA non-specific endonuclease/pyrophosphatase/phosphodiesterase domain-containing protein</fullName>
    </recommendedName>
</protein>
<evidence type="ECO:0000313" key="3">
    <source>
        <dbReference type="EMBL" id="CAH3145456.1"/>
    </source>
</evidence>
<dbReference type="PANTHER" id="PTHR13966">
    <property type="entry name" value="ENDONUCLEASE RELATED"/>
    <property type="match status" value="1"/>
</dbReference>
<feature type="domain" description="DNA/RNA non-specific endonuclease/pyrophosphatase/phosphodiesterase" evidence="2">
    <location>
        <begin position="1"/>
        <end position="183"/>
    </location>
</feature>
<feature type="non-terminal residue" evidence="3">
    <location>
        <position position="196"/>
    </location>
</feature>
<dbReference type="InterPro" id="IPR001604">
    <property type="entry name" value="Endo_G_ENPP1-like_dom"/>
</dbReference>
<sequence length="196" mass="21846">NTVAQHADYNIDLQDKPDIMPINYNSQGQFCARGHLTPNGDFSDPVERERTYVTTNIAPQWQPFNGGNWAVLEKNIRTCATLTSNNLFVFTGTSGEAKALNGATIWLNNRVLAPKYYWKAVCDPVNEQSIFFYAENNIGNVDTEKDEQNGCAKKAQTKKNGVIMCLSISAAKEEKIFGKLPDFHNNCKPSEIGSTF</sequence>
<dbReference type="EMBL" id="CALNXK010000076">
    <property type="protein sequence ID" value="CAH3145456.1"/>
    <property type="molecule type" value="Genomic_DNA"/>
</dbReference>
<organism evidence="3 4">
    <name type="scientific">Porites lobata</name>
    <dbReference type="NCBI Taxonomy" id="104759"/>
    <lineage>
        <taxon>Eukaryota</taxon>
        <taxon>Metazoa</taxon>
        <taxon>Cnidaria</taxon>
        <taxon>Anthozoa</taxon>
        <taxon>Hexacorallia</taxon>
        <taxon>Scleractinia</taxon>
        <taxon>Fungiina</taxon>
        <taxon>Poritidae</taxon>
        <taxon>Porites</taxon>
    </lineage>
</organism>
<dbReference type="InterPro" id="IPR044929">
    <property type="entry name" value="DNA/RNA_non-sp_Endonuclease_sf"/>
</dbReference>
<dbReference type="SUPFAM" id="SSF54060">
    <property type="entry name" value="His-Me finger endonucleases"/>
    <property type="match status" value="1"/>
</dbReference>
<dbReference type="Gene3D" id="3.40.570.10">
    <property type="entry name" value="Extracellular Endonuclease, subunit A"/>
    <property type="match status" value="1"/>
</dbReference>
<feature type="non-terminal residue" evidence="3">
    <location>
        <position position="1"/>
    </location>
</feature>
<evidence type="ECO:0000256" key="1">
    <source>
        <dbReference type="ARBA" id="ARBA00010052"/>
    </source>
</evidence>
<dbReference type="PANTHER" id="PTHR13966:SF19">
    <property type="entry name" value="NUCLEASE EXOG, MITOCHONDRIAL"/>
    <property type="match status" value="1"/>
</dbReference>